<evidence type="ECO:0000256" key="1">
    <source>
        <dbReference type="SAM" id="Coils"/>
    </source>
</evidence>
<feature type="coiled-coil region" evidence="1">
    <location>
        <begin position="1"/>
        <end position="28"/>
    </location>
</feature>
<dbReference type="Proteomes" id="UP001151760">
    <property type="component" value="Unassembled WGS sequence"/>
</dbReference>
<keyword evidence="3" id="KW-1185">Reference proteome</keyword>
<sequence length="261" mass="30134">MDGLIKEKLVLKEQIDSLKQNLSTQIKEKDPLVETFNVFKNESKQKENIYLDTEIDLQNEDDQYKQALGYQNPFNLKKTQRIRLTLYDGSVISKQHAVIPVIDDEETLILEDNLNHNIESSNLTPVKMVAPSELLKITEVKTVFNQLEAVVDQCSIDKKLFEIEKKELKLENERVLEHIICQDVVNTVMHADIKSDYVLPVQNTFLDHNIALDVLKMENDHLMELLVSQDLVHTAINSLAAINDYKSMEKSYLEEYENFAA</sequence>
<name>A0ABQ4Y2I0_9ASTR</name>
<evidence type="ECO:0000313" key="2">
    <source>
        <dbReference type="EMBL" id="GJS71834.1"/>
    </source>
</evidence>
<proteinExistence type="predicted"/>
<organism evidence="2 3">
    <name type="scientific">Tanacetum coccineum</name>
    <dbReference type="NCBI Taxonomy" id="301880"/>
    <lineage>
        <taxon>Eukaryota</taxon>
        <taxon>Viridiplantae</taxon>
        <taxon>Streptophyta</taxon>
        <taxon>Embryophyta</taxon>
        <taxon>Tracheophyta</taxon>
        <taxon>Spermatophyta</taxon>
        <taxon>Magnoliopsida</taxon>
        <taxon>eudicotyledons</taxon>
        <taxon>Gunneridae</taxon>
        <taxon>Pentapetalae</taxon>
        <taxon>asterids</taxon>
        <taxon>campanulids</taxon>
        <taxon>Asterales</taxon>
        <taxon>Asteraceae</taxon>
        <taxon>Asteroideae</taxon>
        <taxon>Anthemideae</taxon>
        <taxon>Anthemidinae</taxon>
        <taxon>Tanacetum</taxon>
    </lineage>
</organism>
<reference evidence="2" key="2">
    <citation type="submission" date="2022-01" db="EMBL/GenBank/DDBJ databases">
        <authorList>
            <person name="Yamashiro T."/>
            <person name="Shiraishi A."/>
            <person name="Satake H."/>
            <person name="Nakayama K."/>
        </authorList>
    </citation>
    <scope>NUCLEOTIDE SEQUENCE</scope>
</reference>
<reference evidence="2" key="1">
    <citation type="journal article" date="2022" name="Int. J. Mol. Sci.">
        <title>Draft Genome of Tanacetum Coccineum: Genomic Comparison of Closely Related Tanacetum-Family Plants.</title>
        <authorList>
            <person name="Yamashiro T."/>
            <person name="Shiraishi A."/>
            <person name="Nakayama K."/>
            <person name="Satake H."/>
        </authorList>
    </citation>
    <scope>NUCLEOTIDE SEQUENCE</scope>
</reference>
<evidence type="ECO:0000313" key="3">
    <source>
        <dbReference type="Proteomes" id="UP001151760"/>
    </source>
</evidence>
<protein>
    <submittedName>
        <fullName evidence="2">Uncharacterized protein</fullName>
    </submittedName>
</protein>
<dbReference type="EMBL" id="BQNB010010035">
    <property type="protein sequence ID" value="GJS71834.1"/>
    <property type="molecule type" value="Genomic_DNA"/>
</dbReference>
<comment type="caution">
    <text evidence="2">The sequence shown here is derived from an EMBL/GenBank/DDBJ whole genome shotgun (WGS) entry which is preliminary data.</text>
</comment>
<gene>
    <name evidence="2" type="ORF">Tco_0704675</name>
</gene>
<accession>A0ABQ4Y2I0</accession>
<keyword evidence="1" id="KW-0175">Coiled coil</keyword>